<feature type="transmembrane region" description="Helical" evidence="5">
    <location>
        <begin position="177"/>
        <end position="195"/>
    </location>
</feature>
<dbReference type="AlphaFoldDB" id="A0A067PJD5"/>
<keyword evidence="2 5" id="KW-1133">Transmembrane helix</keyword>
<feature type="transmembrane region" description="Helical" evidence="5">
    <location>
        <begin position="295"/>
        <end position="317"/>
    </location>
</feature>
<feature type="region of interest" description="Disordered" evidence="4">
    <location>
        <begin position="25"/>
        <end position="96"/>
    </location>
</feature>
<dbReference type="PANTHER" id="PTHR28263:SF1">
    <property type="entry name" value="GOLGI TO ER TRAFFIC PROTEIN 2"/>
    <property type="match status" value="1"/>
</dbReference>
<gene>
    <name evidence="6" type="ORF">JAAARDRAFT_38115</name>
</gene>
<dbReference type="PANTHER" id="PTHR28263">
    <property type="entry name" value="GOLGI TO ER TRAFFIC PROTEIN 2"/>
    <property type="match status" value="1"/>
</dbReference>
<name>A0A067PJD5_9AGAM</name>
<evidence type="ECO:0000313" key="7">
    <source>
        <dbReference type="Proteomes" id="UP000027265"/>
    </source>
</evidence>
<sequence length="318" mass="34580">MSAAARAEARRKAILARGGDRLAKLTTSARGEDAPAFTPSERPLSNRTVELENFVGEESPSPPLQLPRSTTHSRGQSPFTSAGLGAPPDPSVWSEEQQRQFMHALMGAGLATPPGQPQHPQLSASPSLTSSENVEDPLAKLMASMANFDPQSQGGFPGAPPAQATSPPKPPSCIRKFMPLVHILATWILLAYFVFWKEPAVFDAQTSGALIDRPRWTRWAELAQRNAKGVFGVQWVPFFWAFTTLQVVLHSFRIFSGFDSIRPPTLLQLALPHIPPPFPTLILSGMKYFQMGGMLLDDLAALLFAVGFIVFVAGWVVA</sequence>
<dbReference type="HOGENOM" id="CLU_060585_0_0_1"/>
<evidence type="ECO:0008006" key="8">
    <source>
        <dbReference type="Google" id="ProtNLM"/>
    </source>
</evidence>
<dbReference type="OrthoDB" id="5393181at2759"/>
<accession>A0A067PJD5</accession>
<dbReference type="GO" id="GO:0006890">
    <property type="term" value="P:retrograde vesicle-mediated transport, Golgi to endoplasmic reticulum"/>
    <property type="evidence" value="ECO:0007669"/>
    <property type="project" value="TreeGrafter"/>
</dbReference>
<evidence type="ECO:0000256" key="1">
    <source>
        <dbReference type="ARBA" id="ARBA00022692"/>
    </source>
</evidence>
<dbReference type="Pfam" id="PF08690">
    <property type="entry name" value="GET2"/>
    <property type="match status" value="1"/>
</dbReference>
<dbReference type="EMBL" id="KL197727">
    <property type="protein sequence ID" value="KDQ55008.1"/>
    <property type="molecule type" value="Genomic_DNA"/>
</dbReference>
<keyword evidence="7" id="KW-1185">Reference proteome</keyword>
<feature type="region of interest" description="Disordered" evidence="4">
    <location>
        <begin position="108"/>
        <end position="134"/>
    </location>
</feature>
<evidence type="ECO:0000313" key="6">
    <source>
        <dbReference type="EMBL" id="KDQ55008.1"/>
    </source>
</evidence>
<dbReference type="STRING" id="933084.A0A067PJD5"/>
<evidence type="ECO:0000256" key="4">
    <source>
        <dbReference type="SAM" id="MobiDB-lite"/>
    </source>
</evidence>
<feature type="compositionally biased region" description="Polar residues" evidence="4">
    <location>
        <begin position="118"/>
        <end position="132"/>
    </location>
</feature>
<feature type="region of interest" description="Disordered" evidence="4">
    <location>
        <begin position="149"/>
        <end position="169"/>
    </location>
</feature>
<evidence type="ECO:0000256" key="5">
    <source>
        <dbReference type="SAM" id="Phobius"/>
    </source>
</evidence>
<keyword evidence="3 5" id="KW-0472">Membrane</keyword>
<evidence type="ECO:0000256" key="2">
    <source>
        <dbReference type="ARBA" id="ARBA00022989"/>
    </source>
</evidence>
<dbReference type="Proteomes" id="UP000027265">
    <property type="component" value="Unassembled WGS sequence"/>
</dbReference>
<feature type="transmembrane region" description="Helical" evidence="5">
    <location>
        <begin position="235"/>
        <end position="255"/>
    </location>
</feature>
<dbReference type="InParanoid" id="A0A067PJD5"/>
<organism evidence="6 7">
    <name type="scientific">Jaapia argillacea MUCL 33604</name>
    <dbReference type="NCBI Taxonomy" id="933084"/>
    <lineage>
        <taxon>Eukaryota</taxon>
        <taxon>Fungi</taxon>
        <taxon>Dikarya</taxon>
        <taxon>Basidiomycota</taxon>
        <taxon>Agaricomycotina</taxon>
        <taxon>Agaricomycetes</taxon>
        <taxon>Agaricomycetidae</taxon>
        <taxon>Jaapiales</taxon>
        <taxon>Jaapiaceae</taxon>
        <taxon>Jaapia</taxon>
    </lineage>
</organism>
<evidence type="ECO:0000256" key="3">
    <source>
        <dbReference type="ARBA" id="ARBA00023136"/>
    </source>
</evidence>
<protein>
    <recommendedName>
        <fullName evidence="8">Golgi to ER traffic protein 2</fullName>
    </recommendedName>
</protein>
<proteinExistence type="predicted"/>
<reference evidence="7" key="1">
    <citation type="journal article" date="2014" name="Proc. Natl. Acad. Sci. U.S.A.">
        <title>Extensive sampling of basidiomycete genomes demonstrates inadequacy of the white-rot/brown-rot paradigm for wood decay fungi.</title>
        <authorList>
            <person name="Riley R."/>
            <person name="Salamov A.A."/>
            <person name="Brown D.W."/>
            <person name="Nagy L.G."/>
            <person name="Floudas D."/>
            <person name="Held B.W."/>
            <person name="Levasseur A."/>
            <person name="Lombard V."/>
            <person name="Morin E."/>
            <person name="Otillar R."/>
            <person name="Lindquist E.A."/>
            <person name="Sun H."/>
            <person name="LaButti K.M."/>
            <person name="Schmutz J."/>
            <person name="Jabbour D."/>
            <person name="Luo H."/>
            <person name="Baker S.E."/>
            <person name="Pisabarro A.G."/>
            <person name="Walton J.D."/>
            <person name="Blanchette R.A."/>
            <person name="Henrissat B."/>
            <person name="Martin F."/>
            <person name="Cullen D."/>
            <person name="Hibbett D.S."/>
            <person name="Grigoriev I.V."/>
        </authorList>
    </citation>
    <scope>NUCLEOTIDE SEQUENCE [LARGE SCALE GENOMIC DNA]</scope>
    <source>
        <strain evidence="7">MUCL 33604</strain>
    </source>
</reference>
<dbReference type="InterPro" id="IPR028143">
    <property type="entry name" value="Get2/sif1"/>
</dbReference>
<keyword evidence="1 5" id="KW-0812">Transmembrane</keyword>
<feature type="compositionally biased region" description="Polar residues" evidence="4">
    <location>
        <begin position="67"/>
        <end position="80"/>
    </location>
</feature>